<evidence type="ECO:0000313" key="2">
    <source>
        <dbReference type="Proteomes" id="UP001159427"/>
    </source>
</evidence>
<dbReference type="EMBL" id="CALNXI010000081">
    <property type="protein sequence ID" value="CAH3018227.1"/>
    <property type="molecule type" value="Genomic_DNA"/>
</dbReference>
<accession>A0ABN8LP95</accession>
<dbReference type="Proteomes" id="UP001159427">
    <property type="component" value="Unassembled WGS sequence"/>
</dbReference>
<dbReference type="InterPro" id="IPR004244">
    <property type="entry name" value="Transposase_22"/>
</dbReference>
<comment type="caution">
    <text evidence="1">The sequence shown here is derived from an EMBL/GenBank/DDBJ whole genome shotgun (WGS) entry which is preliminary data.</text>
</comment>
<reference evidence="1 2" key="1">
    <citation type="submission" date="2022-05" db="EMBL/GenBank/DDBJ databases">
        <authorList>
            <consortium name="Genoscope - CEA"/>
            <person name="William W."/>
        </authorList>
    </citation>
    <scope>NUCLEOTIDE SEQUENCE [LARGE SCALE GENOMIC DNA]</scope>
</reference>
<dbReference type="PANTHER" id="PTHR11505">
    <property type="entry name" value="L1 TRANSPOSABLE ELEMENT-RELATED"/>
    <property type="match status" value="1"/>
</dbReference>
<sequence>MGKPRKHQSSDAAADELNLETLKEEGELVSIATLKQMLDVQQSMLKTLFDSFISTVNARVDKLADSVASLKASLEFTQKDVGDLSSLKSKLVGAEKDIVEIKNTVELQGNKIEYQENQSRRNNIRVFGIPESAGETWEMAETKVKDAIKEKLNIEVDIERAHRVERRKSGGINQHQADAKPRVIVCRLSSWKQKEAVVRKARKEKPEGLFICEDLSQATLEKRKPHLEKLKAAKQAGKSAYFILDRLIIRDKPSGSSND</sequence>
<keyword evidence="2" id="KW-1185">Reference proteome</keyword>
<proteinExistence type="predicted"/>
<evidence type="ECO:0000313" key="1">
    <source>
        <dbReference type="EMBL" id="CAH3018227.1"/>
    </source>
</evidence>
<organism evidence="1 2">
    <name type="scientific">Porites evermanni</name>
    <dbReference type="NCBI Taxonomy" id="104178"/>
    <lineage>
        <taxon>Eukaryota</taxon>
        <taxon>Metazoa</taxon>
        <taxon>Cnidaria</taxon>
        <taxon>Anthozoa</taxon>
        <taxon>Hexacorallia</taxon>
        <taxon>Scleractinia</taxon>
        <taxon>Fungiina</taxon>
        <taxon>Poritidae</taxon>
        <taxon>Porites</taxon>
    </lineage>
</organism>
<protein>
    <submittedName>
        <fullName evidence="1">Uncharacterized protein</fullName>
    </submittedName>
</protein>
<name>A0ABN8LP95_9CNID</name>
<gene>
    <name evidence="1" type="ORF">PEVE_00041969</name>
</gene>
<dbReference type="Gene3D" id="3.30.70.1820">
    <property type="entry name" value="L1 transposable element, RRM domain"/>
    <property type="match status" value="1"/>
</dbReference>